<keyword evidence="4 7" id="KW-0812">Transmembrane</keyword>
<dbReference type="InterPro" id="IPR037185">
    <property type="entry name" value="EmrE-like"/>
</dbReference>
<keyword evidence="6 7" id="KW-0472">Membrane</keyword>
<sequence length="369" mass="40637">MSANTDSIISIGVLTKQHNHNIQEKNGDFLNVKPPKVMKLGLLMLSCAFSFLGITGGPLLLKLYFVHGGSRKWLSSWLQMAGFPIIILPLTVLYFRRDRSLPNIEFFASRKLLVCAGLIGLVQGLDTVIYSYGLSFLPVSTSALVFTTQLVFTSFVSFVWVKQKFTPYSINAIVVIIMGSILLGIRRSGDRPHGVANSRYLLGFFLSIVAAAILAIILVSTQVAYAKANQAMTYPIALQFQVCMSFFATAFCTIGGLINKDFVALEREATEFDLGTQMYYLVLVSNMVVWQLLFIGRVGIIFCSSSLFAGVFAAAILPFSQIAAVLAFHENFTGEKGMALALTLWGFTSYFYGSYRKKAKETKSLNPSS</sequence>
<evidence type="ECO:0000256" key="2">
    <source>
        <dbReference type="ARBA" id="ARBA00006213"/>
    </source>
</evidence>
<feature type="transmembrane region" description="Helical" evidence="7">
    <location>
        <begin position="278"/>
        <end position="295"/>
    </location>
</feature>
<proteinExistence type="inferred from homology"/>
<dbReference type="Pfam" id="PF16913">
    <property type="entry name" value="PUNUT"/>
    <property type="match status" value="1"/>
</dbReference>
<dbReference type="PANTHER" id="PTHR31376">
    <property type="entry name" value="OS09G0467300 PROTEIN-RELATED"/>
    <property type="match status" value="1"/>
</dbReference>
<feature type="transmembrane region" description="Helical" evidence="7">
    <location>
        <begin position="112"/>
        <end position="133"/>
    </location>
</feature>
<gene>
    <name evidence="8" type="ORF">C5167_012141</name>
</gene>
<keyword evidence="9" id="KW-1185">Reference proteome</keyword>
<evidence type="ECO:0000256" key="7">
    <source>
        <dbReference type="RuleBase" id="RU368015"/>
    </source>
</evidence>
<keyword evidence="3 7" id="KW-0813">Transport</keyword>
<feature type="transmembrane region" description="Helical" evidence="7">
    <location>
        <begin position="139"/>
        <end position="161"/>
    </location>
</feature>
<dbReference type="STRING" id="3469.A0A4Y7IZZ9"/>
<comment type="similarity">
    <text evidence="2 7">Belongs to the purine permeases (TC 2.A.7.14) family.</text>
</comment>
<feature type="transmembrane region" description="Helical" evidence="7">
    <location>
        <begin position="338"/>
        <end position="355"/>
    </location>
</feature>
<dbReference type="GO" id="GO:0016020">
    <property type="term" value="C:membrane"/>
    <property type="evidence" value="ECO:0007669"/>
    <property type="project" value="UniProtKB-SubCell"/>
</dbReference>
<comment type="subcellular location">
    <subcellularLocation>
        <location evidence="1 7">Membrane</location>
        <topology evidence="1 7">Multi-pass membrane protein</topology>
    </subcellularLocation>
</comment>
<protein>
    <recommendedName>
        <fullName evidence="7">Probable purine permease</fullName>
    </recommendedName>
</protein>
<organism evidence="8 9">
    <name type="scientific">Papaver somniferum</name>
    <name type="common">Opium poppy</name>
    <dbReference type="NCBI Taxonomy" id="3469"/>
    <lineage>
        <taxon>Eukaryota</taxon>
        <taxon>Viridiplantae</taxon>
        <taxon>Streptophyta</taxon>
        <taxon>Embryophyta</taxon>
        <taxon>Tracheophyta</taxon>
        <taxon>Spermatophyta</taxon>
        <taxon>Magnoliopsida</taxon>
        <taxon>Ranunculales</taxon>
        <taxon>Papaveraceae</taxon>
        <taxon>Papaveroideae</taxon>
        <taxon>Papaver</taxon>
    </lineage>
</organism>
<feature type="transmembrane region" description="Helical" evidence="7">
    <location>
        <begin position="168"/>
        <end position="185"/>
    </location>
</feature>
<feature type="transmembrane region" description="Helical" evidence="7">
    <location>
        <begin position="307"/>
        <end position="326"/>
    </location>
</feature>
<dbReference type="Gramene" id="RZC53281">
    <property type="protein sequence ID" value="RZC53281"/>
    <property type="gene ID" value="C5167_012141"/>
</dbReference>
<evidence type="ECO:0000256" key="5">
    <source>
        <dbReference type="ARBA" id="ARBA00022989"/>
    </source>
</evidence>
<dbReference type="OMA" id="NGEYMLG"/>
<name>A0A4Y7IZZ9_PAPSO</name>
<dbReference type="Proteomes" id="UP000316621">
    <property type="component" value="Chromosome 3"/>
</dbReference>
<evidence type="ECO:0000256" key="1">
    <source>
        <dbReference type="ARBA" id="ARBA00004141"/>
    </source>
</evidence>
<evidence type="ECO:0000313" key="8">
    <source>
        <dbReference type="EMBL" id="RZC53281.1"/>
    </source>
</evidence>
<feature type="transmembrane region" description="Helical" evidence="7">
    <location>
        <begin position="237"/>
        <end position="258"/>
    </location>
</feature>
<keyword evidence="5 7" id="KW-1133">Transmembrane helix</keyword>
<evidence type="ECO:0000256" key="4">
    <source>
        <dbReference type="ARBA" id="ARBA00022692"/>
    </source>
</evidence>
<evidence type="ECO:0000256" key="3">
    <source>
        <dbReference type="ARBA" id="ARBA00022448"/>
    </source>
</evidence>
<accession>A0A4Y7IZZ9</accession>
<dbReference type="SUPFAM" id="SSF103481">
    <property type="entry name" value="Multidrug resistance efflux transporter EmrE"/>
    <property type="match status" value="1"/>
</dbReference>
<dbReference type="OrthoDB" id="1867155at2759"/>
<feature type="transmembrane region" description="Helical" evidence="7">
    <location>
        <begin position="40"/>
        <end position="65"/>
    </location>
</feature>
<dbReference type="PANTHER" id="PTHR31376:SF105">
    <property type="entry name" value="PURINE PERMEASE-RELATED"/>
    <property type="match status" value="1"/>
</dbReference>
<dbReference type="AlphaFoldDB" id="A0A4Y7IZZ9"/>
<dbReference type="InterPro" id="IPR030182">
    <property type="entry name" value="PUP_plant"/>
</dbReference>
<feature type="transmembrane region" description="Helical" evidence="7">
    <location>
        <begin position="77"/>
        <end position="96"/>
    </location>
</feature>
<dbReference type="GO" id="GO:0015211">
    <property type="term" value="F:purine nucleoside transmembrane transporter activity"/>
    <property type="evidence" value="ECO:0007669"/>
    <property type="project" value="UniProtKB-UniRule"/>
</dbReference>
<reference evidence="8 9" key="1">
    <citation type="journal article" date="2018" name="Science">
        <title>The opium poppy genome and morphinan production.</title>
        <authorList>
            <person name="Guo L."/>
            <person name="Winzer T."/>
            <person name="Yang X."/>
            <person name="Li Y."/>
            <person name="Ning Z."/>
            <person name="He Z."/>
            <person name="Teodor R."/>
            <person name="Lu Y."/>
            <person name="Bowser T.A."/>
            <person name="Graham I.A."/>
            <person name="Ye K."/>
        </authorList>
    </citation>
    <scope>NUCLEOTIDE SEQUENCE [LARGE SCALE GENOMIC DNA]</scope>
    <source>
        <strain evidence="9">cv. HN1</strain>
        <tissue evidence="8">Leaves</tissue>
    </source>
</reference>
<evidence type="ECO:0000313" key="9">
    <source>
        <dbReference type="Proteomes" id="UP000316621"/>
    </source>
</evidence>
<evidence type="ECO:0000256" key="6">
    <source>
        <dbReference type="ARBA" id="ARBA00023136"/>
    </source>
</evidence>
<feature type="transmembrane region" description="Helical" evidence="7">
    <location>
        <begin position="200"/>
        <end position="225"/>
    </location>
</feature>
<dbReference type="EMBL" id="CM010717">
    <property type="protein sequence ID" value="RZC53281.1"/>
    <property type="molecule type" value="Genomic_DNA"/>
</dbReference>
<dbReference type="GO" id="GO:0005345">
    <property type="term" value="F:purine nucleobase transmembrane transporter activity"/>
    <property type="evidence" value="ECO:0007669"/>
    <property type="project" value="UniProtKB-UniRule"/>
</dbReference>